<keyword evidence="2" id="KW-0812">Transmembrane</keyword>
<dbReference type="AlphaFoldDB" id="A0A540N2G3"/>
<dbReference type="Proteomes" id="UP000315295">
    <property type="component" value="Unassembled WGS sequence"/>
</dbReference>
<dbReference type="GO" id="GO:0016020">
    <property type="term" value="C:membrane"/>
    <property type="evidence" value="ECO:0007669"/>
    <property type="project" value="UniProtKB-SubCell"/>
</dbReference>
<evidence type="ECO:0000259" key="5">
    <source>
        <dbReference type="Pfam" id="PF01094"/>
    </source>
</evidence>
<evidence type="ECO:0000256" key="3">
    <source>
        <dbReference type="ARBA" id="ARBA00022989"/>
    </source>
</evidence>
<proteinExistence type="predicted"/>
<dbReference type="SUPFAM" id="SSF53822">
    <property type="entry name" value="Periplasmic binding protein-like I"/>
    <property type="match status" value="1"/>
</dbReference>
<dbReference type="Gene3D" id="3.40.190.10">
    <property type="entry name" value="Periplasmic binding protein-like II"/>
    <property type="match status" value="1"/>
</dbReference>
<keyword evidence="4" id="KW-0472">Membrane</keyword>
<evidence type="ECO:0000256" key="2">
    <source>
        <dbReference type="ARBA" id="ARBA00022692"/>
    </source>
</evidence>
<name>A0A540N2G3_MALBA</name>
<comment type="caution">
    <text evidence="6">The sequence shown here is derived from an EMBL/GenBank/DDBJ whole genome shotgun (WGS) entry which is preliminary data.</text>
</comment>
<dbReference type="InterPro" id="IPR028082">
    <property type="entry name" value="Peripla_BP_I"/>
</dbReference>
<keyword evidence="7" id="KW-1185">Reference proteome</keyword>
<sequence>MGPESSTQTNFVISLGDKAQVPIISYSATSPTLTSIRSEYFFRETLNDSSQVKAISAIIKAFGRREVVPIYVDNAFGEGVIPYLSDALQEVDARIPYRSVISPTATDDQIATKLYKLKGMQTQVFIVHMLPDLASRIFAKAKDIDMVDEGFQKKNSARNSSTTALEGFGISQNDPQLVQALLATSFKGLLGDFSLLNGELQSSTFQIVNVFGNGENLIGFWTPQNGLQRNFNSTKKSKYPTPNVVGLRSIIWPGDTTSSPEGWQIPTSEHKRLKIIVPVNTTFSEFLIVTHDPRTKKTTINGGYCIDVFEAVIKVLSYDVPYDLHPYATSNGEAAGSYDDLVDQVYLGVRHILSYFS</sequence>
<dbReference type="FunFam" id="3.40.50.2300:FF:000081">
    <property type="entry name" value="Glutamate receptor"/>
    <property type="match status" value="1"/>
</dbReference>
<keyword evidence="3" id="KW-1133">Transmembrane helix</keyword>
<protein>
    <recommendedName>
        <fullName evidence="5">Receptor ligand binding region domain-containing protein</fullName>
    </recommendedName>
</protein>
<organism evidence="6 7">
    <name type="scientific">Malus baccata</name>
    <name type="common">Siberian crab apple</name>
    <name type="synonym">Pyrus baccata</name>
    <dbReference type="NCBI Taxonomy" id="106549"/>
    <lineage>
        <taxon>Eukaryota</taxon>
        <taxon>Viridiplantae</taxon>
        <taxon>Streptophyta</taxon>
        <taxon>Embryophyta</taxon>
        <taxon>Tracheophyta</taxon>
        <taxon>Spermatophyta</taxon>
        <taxon>Magnoliopsida</taxon>
        <taxon>eudicotyledons</taxon>
        <taxon>Gunneridae</taxon>
        <taxon>Pentapetalae</taxon>
        <taxon>rosids</taxon>
        <taxon>fabids</taxon>
        <taxon>Rosales</taxon>
        <taxon>Rosaceae</taxon>
        <taxon>Amygdaloideae</taxon>
        <taxon>Maleae</taxon>
        <taxon>Malus</taxon>
    </lineage>
</organism>
<evidence type="ECO:0000256" key="1">
    <source>
        <dbReference type="ARBA" id="ARBA00004370"/>
    </source>
</evidence>
<dbReference type="EMBL" id="VIEB01000127">
    <property type="protein sequence ID" value="TQE05246.1"/>
    <property type="molecule type" value="Genomic_DNA"/>
</dbReference>
<gene>
    <name evidence="6" type="ORF">C1H46_009225</name>
</gene>
<dbReference type="PANTHER" id="PTHR34836:SF1">
    <property type="entry name" value="OS09G0428600 PROTEIN"/>
    <property type="match status" value="1"/>
</dbReference>
<reference evidence="6 7" key="1">
    <citation type="journal article" date="2019" name="G3 (Bethesda)">
        <title>Sequencing of a Wild Apple (Malus baccata) Genome Unravels the Differences Between Cultivated and Wild Apple Species Regarding Disease Resistance and Cold Tolerance.</title>
        <authorList>
            <person name="Chen X."/>
        </authorList>
    </citation>
    <scope>NUCLEOTIDE SEQUENCE [LARGE SCALE GENOMIC DNA]</scope>
    <source>
        <strain evidence="7">cv. Shandingzi</strain>
        <tissue evidence="6">Leaves</tissue>
    </source>
</reference>
<evidence type="ECO:0000256" key="4">
    <source>
        <dbReference type="ARBA" id="ARBA00023136"/>
    </source>
</evidence>
<dbReference type="PANTHER" id="PTHR34836">
    <property type="entry name" value="OS06G0188250 PROTEIN"/>
    <property type="match status" value="1"/>
</dbReference>
<accession>A0A540N2G3</accession>
<evidence type="ECO:0000313" key="7">
    <source>
        <dbReference type="Proteomes" id="UP000315295"/>
    </source>
</evidence>
<feature type="domain" description="Receptor ligand binding region" evidence="5">
    <location>
        <begin position="2"/>
        <end position="151"/>
    </location>
</feature>
<evidence type="ECO:0000313" key="6">
    <source>
        <dbReference type="EMBL" id="TQE05246.1"/>
    </source>
</evidence>
<dbReference type="Gene3D" id="3.40.50.2300">
    <property type="match status" value="1"/>
</dbReference>
<dbReference type="Pfam" id="PF01094">
    <property type="entry name" value="ANF_receptor"/>
    <property type="match status" value="1"/>
</dbReference>
<dbReference type="InterPro" id="IPR015683">
    <property type="entry name" value="Ionotropic_Glu_rcpt"/>
</dbReference>
<dbReference type="InterPro" id="IPR001828">
    <property type="entry name" value="ANF_lig-bd_rcpt"/>
</dbReference>
<comment type="subcellular location">
    <subcellularLocation>
        <location evidence="1">Membrane</location>
    </subcellularLocation>
</comment>